<dbReference type="AlphaFoldDB" id="A0A914D8X1"/>
<accession>A0A914D8X1</accession>
<proteinExistence type="predicted"/>
<sequence length="204" mass="22623">MCNNNQDADNYCRGILGCAGRDCDWGMIECLDCPATSFVKFQRQAVDDANARCNMACLNLGCNAGFINNFVTDILKCTCTICQGSSMAVNLDTMVLPPPCFTVGTTCSRKEECGGMRSYHKYMVPTVKHGGGSIMVWSCFYAFGVGPLVRADVIVEAADYRDALENHMLPFSRRTFRRGWTFMQDNDPKHGSPYVARSSLLMRV</sequence>
<organism evidence="1 2">
    <name type="scientific">Acrobeloides nanus</name>
    <dbReference type="NCBI Taxonomy" id="290746"/>
    <lineage>
        <taxon>Eukaryota</taxon>
        <taxon>Metazoa</taxon>
        <taxon>Ecdysozoa</taxon>
        <taxon>Nematoda</taxon>
        <taxon>Chromadorea</taxon>
        <taxon>Rhabditida</taxon>
        <taxon>Tylenchina</taxon>
        <taxon>Cephalobomorpha</taxon>
        <taxon>Cephaloboidea</taxon>
        <taxon>Cephalobidae</taxon>
        <taxon>Acrobeloides</taxon>
    </lineage>
</organism>
<keyword evidence="1" id="KW-1185">Reference proteome</keyword>
<protein>
    <submittedName>
        <fullName evidence="2">Uncharacterized protein</fullName>
    </submittedName>
</protein>
<name>A0A914D8X1_9BILA</name>
<reference evidence="2" key="1">
    <citation type="submission" date="2022-11" db="UniProtKB">
        <authorList>
            <consortium name="WormBaseParasite"/>
        </authorList>
    </citation>
    <scope>IDENTIFICATION</scope>
</reference>
<dbReference type="Proteomes" id="UP000887540">
    <property type="component" value="Unplaced"/>
</dbReference>
<dbReference type="WBParaSite" id="ACRNAN_scaffold2127.g17951.t1">
    <property type="protein sequence ID" value="ACRNAN_scaffold2127.g17951.t1"/>
    <property type="gene ID" value="ACRNAN_scaffold2127.g17951"/>
</dbReference>
<evidence type="ECO:0000313" key="2">
    <source>
        <dbReference type="WBParaSite" id="ACRNAN_scaffold2127.g17951.t1"/>
    </source>
</evidence>
<dbReference type="GO" id="GO:0003676">
    <property type="term" value="F:nucleic acid binding"/>
    <property type="evidence" value="ECO:0007669"/>
    <property type="project" value="InterPro"/>
</dbReference>
<dbReference type="Gene3D" id="3.30.420.10">
    <property type="entry name" value="Ribonuclease H-like superfamily/Ribonuclease H"/>
    <property type="match status" value="1"/>
</dbReference>
<dbReference type="InterPro" id="IPR036397">
    <property type="entry name" value="RNaseH_sf"/>
</dbReference>
<evidence type="ECO:0000313" key="1">
    <source>
        <dbReference type="Proteomes" id="UP000887540"/>
    </source>
</evidence>